<dbReference type="Pfam" id="PF06749">
    <property type="entry name" value="DUF1218"/>
    <property type="match status" value="1"/>
</dbReference>
<gene>
    <name evidence="8" type="ORF">CISIN_1g040036mg</name>
</gene>
<dbReference type="PaxDb" id="2711-XP_006475312.1"/>
<keyword evidence="2 7" id="KW-0812">Transmembrane</keyword>
<dbReference type="AlphaFoldDB" id="A0A067DS45"/>
<dbReference type="InterPro" id="IPR009606">
    <property type="entry name" value="DEAL/Modifying_wall_lignin1/2"/>
</dbReference>
<dbReference type="GO" id="GO:0012505">
    <property type="term" value="C:endomembrane system"/>
    <property type="evidence" value="ECO:0007669"/>
    <property type="project" value="UniProtKB-SubCell"/>
</dbReference>
<evidence type="ECO:0000313" key="9">
    <source>
        <dbReference type="Proteomes" id="UP000027120"/>
    </source>
</evidence>
<evidence type="ECO:0000256" key="3">
    <source>
        <dbReference type="ARBA" id="ARBA00022729"/>
    </source>
</evidence>
<dbReference type="PANTHER" id="PTHR31769">
    <property type="entry name" value="OS07G0462200 PROTEIN-RELATED"/>
    <property type="match status" value="1"/>
</dbReference>
<keyword evidence="5 7" id="KW-0472">Membrane</keyword>
<dbReference type="Proteomes" id="UP000027120">
    <property type="component" value="Unassembled WGS sequence"/>
</dbReference>
<feature type="transmembrane region" description="Helical" evidence="7">
    <location>
        <begin position="6"/>
        <end position="26"/>
    </location>
</feature>
<accession>A0A067DS45</accession>
<proteinExistence type="inferred from homology"/>
<sequence length="169" mass="17687">MARVVGGVIVCVMIVAIDVVAGVLSIKAGLIAQNKRDSGCGEAESGHHDKEVFKLGLAAAALQAVAHIVANLLGGFMCICCTEELERSTANRQLWFASLALSWIVAGVGFAMLIAGMLENSKSSLSSSSCGKLHNHFFVIGSILCFLHALLLCIALYVSATFSLSNESS</sequence>
<evidence type="ECO:0000256" key="2">
    <source>
        <dbReference type="ARBA" id="ARBA00022692"/>
    </source>
</evidence>
<name>A0A067DS45_CITSI</name>
<evidence type="ECO:0000256" key="6">
    <source>
        <dbReference type="ARBA" id="ARBA00029467"/>
    </source>
</evidence>
<evidence type="ECO:0000256" key="4">
    <source>
        <dbReference type="ARBA" id="ARBA00022989"/>
    </source>
</evidence>
<keyword evidence="4 7" id="KW-1133">Transmembrane helix</keyword>
<evidence type="ECO:0000256" key="1">
    <source>
        <dbReference type="ARBA" id="ARBA00004127"/>
    </source>
</evidence>
<dbReference type="eggNOG" id="ENOG502RXRV">
    <property type="taxonomic scope" value="Eukaryota"/>
</dbReference>
<feature type="transmembrane region" description="Helical" evidence="7">
    <location>
        <begin position="94"/>
        <end position="116"/>
    </location>
</feature>
<protein>
    <submittedName>
        <fullName evidence="8">Uncharacterized protein</fullName>
    </submittedName>
</protein>
<evidence type="ECO:0000313" key="8">
    <source>
        <dbReference type="EMBL" id="KDO41852.1"/>
    </source>
</evidence>
<comment type="similarity">
    <text evidence="6">Belongs to the DESIGUAL family.</text>
</comment>
<reference evidence="8 9" key="1">
    <citation type="submission" date="2014-04" db="EMBL/GenBank/DDBJ databases">
        <authorList>
            <consortium name="International Citrus Genome Consortium"/>
            <person name="Gmitter F."/>
            <person name="Chen C."/>
            <person name="Farmerie W."/>
            <person name="Harkins T."/>
            <person name="Desany B."/>
            <person name="Mohiuddin M."/>
            <person name="Kodira C."/>
            <person name="Borodovsky M."/>
            <person name="Lomsadze A."/>
            <person name="Burns P."/>
            <person name="Jenkins J."/>
            <person name="Prochnik S."/>
            <person name="Shu S."/>
            <person name="Chapman J."/>
            <person name="Pitluck S."/>
            <person name="Schmutz J."/>
            <person name="Rokhsar D."/>
        </authorList>
    </citation>
    <scope>NUCLEOTIDE SEQUENCE</scope>
</reference>
<keyword evidence="9" id="KW-1185">Reference proteome</keyword>
<dbReference type="STRING" id="2711.A0A067DS45"/>
<comment type="subcellular location">
    <subcellularLocation>
        <location evidence="1">Endomembrane system</location>
        <topology evidence="1">Multi-pass membrane protein</topology>
    </subcellularLocation>
</comment>
<evidence type="ECO:0000256" key="5">
    <source>
        <dbReference type="ARBA" id="ARBA00023136"/>
    </source>
</evidence>
<organism evidence="8 9">
    <name type="scientific">Citrus sinensis</name>
    <name type="common">Sweet orange</name>
    <name type="synonym">Citrus aurantium var. sinensis</name>
    <dbReference type="NCBI Taxonomy" id="2711"/>
    <lineage>
        <taxon>Eukaryota</taxon>
        <taxon>Viridiplantae</taxon>
        <taxon>Streptophyta</taxon>
        <taxon>Embryophyta</taxon>
        <taxon>Tracheophyta</taxon>
        <taxon>Spermatophyta</taxon>
        <taxon>Magnoliopsida</taxon>
        <taxon>eudicotyledons</taxon>
        <taxon>Gunneridae</taxon>
        <taxon>Pentapetalae</taxon>
        <taxon>rosids</taxon>
        <taxon>malvids</taxon>
        <taxon>Sapindales</taxon>
        <taxon>Rutaceae</taxon>
        <taxon>Aurantioideae</taxon>
        <taxon>Citrus</taxon>
    </lineage>
</organism>
<keyword evidence="3" id="KW-0732">Signal</keyword>
<evidence type="ECO:0000256" key="7">
    <source>
        <dbReference type="SAM" id="Phobius"/>
    </source>
</evidence>
<feature type="transmembrane region" description="Helical" evidence="7">
    <location>
        <begin position="137"/>
        <end position="160"/>
    </location>
</feature>
<dbReference type="EMBL" id="KK785552">
    <property type="protein sequence ID" value="KDO41852.1"/>
    <property type="molecule type" value="Genomic_DNA"/>
</dbReference>
<dbReference type="InterPro" id="IPR052222">
    <property type="entry name" value="DESIGUAL"/>
</dbReference>